<dbReference type="SMART" id="SM00220">
    <property type="entry name" value="S_TKc"/>
    <property type="match status" value="1"/>
</dbReference>
<evidence type="ECO:0000259" key="11">
    <source>
        <dbReference type="PROSITE" id="PS50011"/>
    </source>
</evidence>
<keyword evidence="13" id="KW-1185">Reference proteome</keyword>
<proteinExistence type="predicted"/>
<dbReference type="InterPro" id="IPR008271">
    <property type="entry name" value="Ser/Thr_kinase_AS"/>
</dbReference>
<dbReference type="PROSITE" id="PS00107">
    <property type="entry name" value="PROTEIN_KINASE_ATP"/>
    <property type="match status" value="1"/>
</dbReference>
<organism evidence="12 13">
    <name type="scientific">Mycena citricolor</name>
    <dbReference type="NCBI Taxonomy" id="2018698"/>
    <lineage>
        <taxon>Eukaryota</taxon>
        <taxon>Fungi</taxon>
        <taxon>Dikarya</taxon>
        <taxon>Basidiomycota</taxon>
        <taxon>Agaricomycotina</taxon>
        <taxon>Agaricomycetes</taxon>
        <taxon>Agaricomycetidae</taxon>
        <taxon>Agaricales</taxon>
        <taxon>Marasmiineae</taxon>
        <taxon>Mycenaceae</taxon>
        <taxon>Mycena</taxon>
    </lineage>
</organism>
<feature type="domain" description="Protein kinase" evidence="11">
    <location>
        <begin position="59"/>
        <end position="324"/>
    </location>
</feature>
<comment type="caution">
    <text evidence="12">The sequence shown here is derived from an EMBL/GenBank/DDBJ whole genome shotgun (WGS) entry which is preliminary data.</text>
</comment>
<evidence type="ECO:0000256" key="5">
    <source>
        <dbReference type="ARBA" id="ARBA00022777"/>
    </source>
</evidence>
<dbReference type="GO" id="GO:0007165">
    <property type="term" value="P:signal transduction"/>
    <property type="evidence" value="ECO:0007669"/>
    <property type="project" value="TreeGrafter"/>
</dbReference>
<keyword evidence="6 9" id="KW-0067">ATP-binding</keyword>
<dbReference type="PROSITE" id="PS50011">
    <property type="entry name" value="PROTEIN_KINASE_DOM"/>
    <property type="match status" value="1"/>
</dbReference>
<dbReference type="InterPro" id="IPR011009">
    <property type="entry name" value="Kinase-like_dom_sf"/>
</dbReference>
<dbReference type="EMBL" id="CAVNYO010000421">
    <property type="protein sequence ID" value="CAK5278137.1"/>
    <property type="molecule type" value="Genomic_DNA"/>
</dbReference>
<name>A0AAD2HLJ8_9AGAR</name>
<dbReference type="PROSITE" id="PS00108">
    <property type="entry name" value="PROTEIN_KINASE_ST"/>
    <property type="match status" value="1"/>
</dbReference>
<protein>
    <recommendedName>
        <fullName evidence="1">non-specific serine/threonine protein kinase</fullName>
        <ecNumber evidence="1">2.7.11.1</ecNumber>
    </recommendedName>
</protein>
<evidence type="ECO:0000256" key="8">
    <source>
        <dbReference type="ARBA" id="ARBA00048679"/>
    </source>
</evidence>
<evidence type="ECO:0000313" key="12">
    <source>
        <dbReference type="EMBL" id="CAK5278137.1"/>
    </source>
</evidence>
<sequence length="503" mass="54536">YIRSAAPLSTRSKRRDGFHSPSPTLSLTPPSHVLLSMTSTVGILPDLVGQTINDGFIDLHLSRELGTGTYGAVYHATDTDSGASYAVKCLGPLVEGTEHGLPVDEAELAFHARCSAHSNVTTLHRRFTHSGFLFALLELSAGGTLYDAMQAGVFSGADKEAKVRALMLDLIDAVRWCHERGVVHRDLKPTNILCDAAGSNVRIADFGVAVDATGLVQSTGGTVAYMTPESLLSQPHDASMSDLWALSLVFLFVIGNGLSPWSRAHQSDKGFHMFLNNGMYLRSLFPISDSLNNLLERCFQPSLPMIRPTLLQMRTEVAGMKRLFRNDDGDDEDDGFIVVARPRQRVFSTPLHSLLHAPSQHSAALSATFDSSSFRVSHQRTLDVLATLNALMPQVRALSVDPAPSSSASGSSTATAYLSAHSSSSATGSASTSASSAMFNPKWHSAFKLSFKGARPSDLGRGQTTVKVTIETNVPQPDRLRDRMKRALRKLIPRIRPFPRQRV</sequence>
<evidence type="ECO:0000256" key="9">
    <source>
        <dbReference type="PROSITE-ProRule" id="PRU10141"/>
    </source>
</evidence>
<dbReference type="InterPro" id="IPR017441">
    <property type="entry name" value="Protein_kinase_ATP_BS"/>
</dbReference>
<keyword evidence="4 9" id="KW-0547">Nucleotide-binding</keyword>
<dbReference type="InterPro" id="IPR000719">
    <property type="entry name" value="Prot_kinase_dom"/>
</dbReference>
<evidence type="ECO:0000256" key="6">
    <source>
        <dbReference type="ARBA" id="ARBA00022840"/>
    </source>
</evidence>
<dbReference type="GO" id="GO:0004674">
    <property type="term" value="F:protein serine/threonine kinase activity"/>
    <property type="evidence" value="ECO:0007669"/>
    <property type="project" value="UniProtKB-KW"/>
</dbReference>
<gene>
    <name evidence="12" type="ORF">MYCIT1_LOCUS27417</name>
</gene>
<keyword evidence="2" id="KW-0723">Serine/threonine-protein kinase</keyword>
<evidence type="ECO:0000256" key="4">
    <source>
        <dbReference type="ARBA" id="ARBA00022741"/>
    </source>
</evidence>
<evidence type="ECO:0000256" key="10">
    <source>
        <dbReference type="SAM" id="MobiDB-lite"/>
    </source>
</evidence>
<dbReference type="EC" id="2.7.11.1" evidence="1"/>
<evidence type="ECO:0000256" key="1">
    <source>
        <dbReference type="ARBA" id="ARBA00012513"/>
    </source>
</evidence>
<dbReference type="GO" id="GO:0005524">
    <property type="term" value="F:ATP binding"/>
    <property type="evidence" value="ECO:0007669"/>
    <property type="project" value="UniProtKB-UniRule"/>
</dbReference>
<reference evidence="12" key="1">
    <citation type="submission" date="2023-11" db="EMBL/GenBank/DDBJ databases">
        <authorList>
            <person name="De Vega J J."/>
            <person name="De Vega J J."/>
        </authorList>
    </citation>
    <scope>NUCLEOTIDE SEQUENCE</scope>
</reference>
<feature type="binding site" evidence="9">
    <location>
        <position position="88"/>
    </location>
    <ligand>
        <name>ATP</name>
        <dbReference type="ChEBI" id="CHEBI:30616"/>
    </ligand>
</feature>
<dbReference type="SUPFAM" id="SSF56112">
    <property type="entry name" value="Protein kinase-like (PK-like)"/>
    <property type="match status" value="1"/>
</dbReference>
<comment type="catalytic activity">
    <reaction evidence="7">
        <text>L-threonyl-[protein] + ATP = O-phospho-L-threonyl-[protein] + ADP + H(+)</text>
        <dbReference type="Rhea" id="RHEA:46608"/>
        <dbReference type="Rhea" id="RHEA-COMP:11060"/>
        <dbReference type="Rhea" id="RHEA-COMP:11605"/>
        <dbReference type="ChEBI" id="CHEBI:15378"/>
        <dbReference type="ChEBI" id="CHEBI:30013"/>
        <dbReference type="ChEBI" id="CHEBI:30616"/>
        <dbReference type="ChEBI" id="CHEBI:61977"/>
        <dbReference type="ChEBI" id="CHEBI:456216"/>
        <dbReference type="EC" id="2.7.11.1"/>
    </reaction>
</comment>
<dbReference type="Gene3D" id="1.10.510.10">
    <property type="entry name" value="Transferase(Phosphotransferase) domain 1"/>
    <property type="match status" value="1"/>
</dbReference>
<dbReference type="PANTHER" id="PTHR43895">
    <property type="entry name" value="CALCIUM/CALMODULIN-DEPENDENT PROTEIN KINASE KINASE-RELATED"/>
    <property type="match status" value="1"/>
</dbReference>
<keyword evidence="3" id="KW-0808">Transferase</keyword>
<evidence type="ECO:0000256" key="2">
    <source>
        <dbReference type="ARBA" id="ARBA00022527"/>
    </source>
</evidence>
<dbReference type="AlphaFoldDB" id="A0AAD2HLJ8"/>
<evidence type="ECO:0000313" key="13">
    <source>
        <dbReference type="Proteomes" id="UP001295794"/>
    </source>
</evidence>
<evidence type="ECO:0000256" key="7">
    <source>
        <dbReference type="ARBA" id="ARBA00047899"/>
    </source>
</evidence>
<dbReference type="Pfam" id="PF00069">
    <property type="entry name" value="Pkinase"/>
    <property type="match status" value="1"/>
</dbReference>
<feature type="non-terminal residue" evidence="12">
    <location>
        <position position="1"/>
    </location>
</feature>
<feature type="region of interest" description="Disordered" evidence="10">
    <location>
        <begin position="1"/>
        <end position="25"/>
    </location>
</feature>
<keyword evidence="5" id="KW-0418">Kinase</keyword>
<evidence type="ECO:0000256" key="3">
    <source>
        <dbReference type="ARBA" id="ARBA00022679"/>
    </source>
</evidence>
<dbReference type="PANTHER" id="PTHR43895:SF32">
    <property type="entry name" value="SERINE_THREONINE-PROTEIN KINASE CHK1"/>
    <property type="match status" value="1"/>
</dbReference>
<dbReference type="Proteomes" id="UP001295794">
    <property type="component" value="Unassembled WGS sequence"/>
</dbReference>
<comment type="catalytic activity">
    <reaction evidence="8">
        <text>L-seryl-[protein] + ATP = O-phospho-L-seryl-[protein] + ADP + H(+)</text>
        <dbReference type="Rhea" id="RHEA:17989"/>
        <dbReference type="Rhea" id="RHEA-COMP:9863"/>
        <dbReference type="Rhea" id="RHEA-COMP:11604"/>
        <dbReference type="ChEBI" id="CHEBI:15378"/>
        <dbReference type="ChEBI" id="CHEBI:29999"/>
        <dbReference type="ChEBI" id="CHEBI:30616"/>
        <dbReference type="ChEBI" id="CHEBI:83421"/>
        <dbReference type="ChEBI" id="CHEBI:456216"/>
        <dbReference type="EC" id="2.7.11.1"/>
    </reaction>
</comment>
<accession>A0AAD2HLJ8</accession>